<feature type="region of interest" description="Disordered" evidence="1">
    <location>
        <begin position="413"/>
        <end position="440"/>
    </location>
</feature>
<dbReference type="EMBL" id="SGPL01000439">
    <property type="protein sequence ID" value="THH12622.1"/>
    <property type="molecule type" value="Genomic_DNA"/>
</dbReference>
<evidence type="ECO:0000313" key="3">
    <source>
        <dbReference type="Proteomes" id="UP000310158"/>
    </source>
</evidence>
<comment type="caution">
    <text evidence="2">The sequence shown here is derived from an EMBL/GenBank/DDBJ whole genome shotgun (WGS) entry which is preliminary data.</text>
</comment>
<name>A0A4S4LKJ7_9AGAM</name>
<feature type="compositionally biased region" description="Basic and acidic residues" evidence="1">
    <location>
        <begin position="249"/>
        <end position="260"/>
    </location>
</feature>
<proteinExistence type="predicted"/>
<feature type="compositionally biased region" description="Acidic residues" evidence="1">
    <location>
        <begin position="120"/>
        <end position="148"/>
    </location>
</feature>
<evidence type="ECO:0000256" key="1">
    <source>
        <dbReference type="SAM" id="MobiDB-lite"/>
    </source>
</evidence>
<keyword evidence="3" id="KW-1185">Reference proteome</keyword>
<sequence>MKEMHRRLCQKSMSESLAHLLKVAHPGLPDKPAPRRSSAQVKVDSEVAAASKRIVDKERQDKLKKIRIFKARARALAAQTEKEVTQPLASIATKQPRPLVRMKDLIDYDFGLLDADQVLSEEPDEDVEMVPTEVEESEREDEDEDGDGEMGKGKERGISHSEGAAYQLGRKELLTVITAEIRTKKAKLEVGVVHDKKKHGDGKRKAAAGSMGHSSNKKAKVQPPSGLVRGWRKNIPEDINEKDFIEVKSSSEDEIQDKRQVIPHRSKRPAPRPVSRRPISTALAPTIPTFTGTTHVINAKLVLADIFAEGTPYDSDTSSMFENGGLQDENDAVEGADLKARVKTKSCELTEVIAAAIGPEEQEGKKHVGGSILHKEKDKMRVFKLEDDKAIAAPMLLKKEIAGITPEQKRVSGKLKLSSDASNSLSSTQSQPQSELKSRTPTKIWTNSDLPIGCLPRWHLVFMPMWLDYMRTLHEPWDTEIVAGAQALWDHVFPSIPRVLALKGEPIFGVCTQRIYEWHRNFALDGVDAVKRFFSSNEELLPTMADKAAFVAYAALQGDDTSVVPFLWGSIDMDPTTRNKAHIGAFRSKFILRSLRHHLRSVMTIPLADRDTAPPIGAVALATCSAERALQLWSSGVFVQPASNEKFSNGVWGIKTEQYVRSLRDKSDVSWRKLIANAEALMALEFPSDVLVAGASGGTNTLTSGSGRPARAACVDIESEPETFD</sequence>
<organism evidence="2 3">
    <name type="scientific">Bondarzewia mesenterica</name>
    <dbReference type="NCBI Taxonomy" id="1095465"/>
    <lineage>
        <taxon>Eukaryota</taxon>
        <taxon>Fungi</taxon>
        <taxon>Dikarya</taxon>
        <taxon>Basidiomycota</taxon>
        <taxon>Agaricomycotina</taxon>
        <taxon>Agaricomycetes</taxon>
        <taxon>Russulales</taxon>
        <taxon>Bondarzewiaceae</taxon>
        <taxon>Bondarzewia</taxon>
    </lineage>
</organism>
<evidence type="ECO:0000313" key="2">
    <source>
        <dbReference type="EMBL" id="THH12622.1"/>
    </source>
</evidence>
<dbReference type="Proteomes" id="UP000310158">
    <property type="component" value="Unassembled WGS sequence"/>
</dbReference>
<feature type="compositionally biased region" description="Low complexity" evidence="1">
    <location>
        <begin position="415"/>
        <end position="435"/>
    </location>
</feature>
<feature type="compositionally biased region" description="Basic and acidic residues" evidence="1">
    <location>
        <begin position="149"/>
        <end position="159"/>
    </location>
</feature>
<gene>
    <name evidence="2" type="ORF">EW146_g7530</name>
</gene>
<feature type="region of interest" description="Disordered" evidence="1">
    <location>
        <begin position="120"/>
        <end position="163"/>
    </location>
</feature>
<dbReference type="OrthoDB" id="2682674at2759"/>
<feature type="compositionally biased region" description="Basic residues" evidence="1">
    <location>
        <begin position="195"/>
        <end position="206"/>
    </location>
</feature>
<accession>A0A4S4LKJ7</accession>
<feature type="region of interest" description="Disordered" evidence="1">
    <location>
        <begin position="194"/>
        <end position="231"/>
    </location>
</feature>
<feature type="region of interest" description="Disordered" evidence="1">
    <location>
        <begin position="249"/>
        <end position="277"/>
    </location>
</feature>
<feature type="region of interest" description="Disordered" evidence="1">
    <location>
        <begin position="25"/>
        <end position="44"/>
    </location>
</feature>
<reference evidence="2 3" key="1">
    <citation type="submission" date="2019-02" db="EMBL/GenBank/DDBJ databases">
        <title>Genome sequencing of the rare red list fungi Bondarzewia mesenterica.</title>
        <authorList>
            <person name="Buettner E."/>
            <person name="Kellner H."/>
        </authorList>
    </citation>
    <scope>NUCLEOTIDE SEQUENCE [LARGE SCALE GENOMIC DNA]</scope>
    <source>
        <strain evidence="2 3">DSM 108281</strain>
    </source>
</reference>
<dbReference type="AlphaFoldDB" id="A0A4S4LKJ7"/>
<feature type="compositionally biased region" description="Basic residues" evidence="1">
    <location>
        <begin position="261"/>
        <end position="270"/>
    </location>
</feature>
<protein>
    <submittedName>
        <fullName evidence="2">Uncharacterized protein</fullName>
    </submittedName>
</protein>